<evidence type="ECO:0000313" key="3">
    <source>
        <dbReference type="EMBL" id="KAA2254084.1"/>
    </source>
</evidence>
<reference evidence="3 4" key="1">
    <citation type="submission" date="2019-09" db="EMBL/GenBank/DDBJ databases">
        <title>Goodfellowia gen. nov., a new genus of the Pseudonocardineae related to Actinoalloteichus, containing Goodfellowia coeruleoviolacea gen. nov., comb. nov. gen. nov., comb. nov.</title>
        <authorList>
            <person name="Labeda D."/>
        </authorList>
    </citation>
    <scope>NUCLEOTIDE SEQUENCE [LARGE SCALE GENOMIC DNA]</scope>
    <source>
        <strain evidence="3 4">AN110305</strain>
    </source>
</reference>
<keyword evidence="4" id="KW-1185">Reference proteome</keyword>
<reference evidence="3 4" key="2">
    <citation type="submission" date="2019-09" db="EMBL/GenBank/DDBJ databases">
        <authorList>
            <person name="Jin C."/>
        </authorList>
    </citation>
    <scope>NUCLEOTIDE SEQUENCE [LARGE SCALE GENOMIC DNA]</scope>
    <source>
        <strain evidence="3 4">AN110305</strain>
    </source>
</reference>
<feature type="region of interest" description="Disordered" evidence="1">
    <location>
        <begin position="1"/>
        <end position="31"/>
    </location>
</feature>
<evidence type="ECO:0000256" key="1">
    <source>
        <dbReference type="SAM" id="MobiDB-lite"/>
    </source>
</evidence>
<evidence type="ECO:0000256" key="2">
    <source>
        <dbReference type="SAM" id="Phobius"/>
    </source>
</evidence>
<proteinExistence type="predicted"/>
<sequence length="353" mass="38179">MTSSWLSSPSRRHAAPRHVTPYGRTAAPRRYGQVAQATTRSVCPTTRAITQTARDARFGQLAPRVNAPHHVRMRRRVTRVIAVLIATMAVAGIGIALYYDERSSRSLGYEVGNAGTPDRVELAATVQQVDGVSGQLHVHLLVRVEGRLQDGDDLTPAEPLTVDTSSLTQGLLRFPAHERMSPADLTMSITDGVVQDYPFDAYRTSIGFAVAASDRPVPIVLTVDNLDGQFLPKAVNSGQARTGLSVVDLRISRSRGTLIFAWFMMLCMWALALVVAGAAWIIIGQRRGLPWPALGWMAATLFALVGFRNAAPGSPPSGSLLDYAAFWWAEAIIALSVIAIVTTGLRVERAQAD</sequence>
<accession>A0A5B2WTC5</accession>
<gene>
    <name evidence="3" type="ORF">F0L68_31225</name>
</gene>
<feature type="transmembrane region" description="Helical" evidence="2">
    <location>
        <begin position="259"/>
        <end position="282"/>
    </location>
</feature>
<keyword evidence="2" id="KW-0472">Membrane</keyword>
<organism evidence="3 4">
    <name type="scientific">Solihabitans fulvus</name>
    <dbReference type="NCBI Taxonomy" id="1892852"/>
    <lineage>
        <taxon>Bacteria</taxon>
        <taxon>Bacillati</taxon>
        <taxon>Actinomycetota</taxon>
        <taxon>Actinomycetes</taxon>
        <taxon>Pseudonocardiales</taxon>
        <taxon>Pseudonocardiaceae</taxon>
        <taxon>Solihabitans</taxon>
    </lineage>
</organism>
<dbReference type="OrthoDB" id="8438075at2"/>
<dbReference type="EMBL" id="VUOB01000063">
    <property type="protein sequence ID" value="KAA2254084.1"/>
    <property type="molecule type" value="Genomic_DNA"/>
</dbReference>
<dbReference type="InterPro" id="IPR027948">
    <property type="entry name" value="DUF4436"/>
</dbReference>
<keyword evidence="2" id="KW-0812">Transmembrane</keyword>
<keyword evidence="2" id="KW-1133">Transmembrane helix</keyword>
<feature type="transmembrane region" description="Helical" evidence="2">
    <location>
        <begin position="289"/>
        <end position="307"/>
    </location>
</feature>
<feature type="transmembrane region" description="Helical" evidence="2">
    <location>
        <begin position="80"/>
        <end position="99"/>
    </location>
</feature>
<dbReference type="Proteomes" id="UP000323454">
    <property type="component" value="Unassembled WGS sequence"/>
</dbReference>
<protein>
    <submittedName>
        <fullName evidence="3">DUF4436 domain-containing protein</fullName>
    </submittedName>
</protein>
<dbReference type="Pfam" id="PF14494">
    <property type="entry name" value="DUF4436"/>
    <property type="match status" value="1"/>
</dbReference>
<evidence type="ECO:0000313" key="4">
    <source>
        <dbReference type="Proteomes" id="UP000323454"/>
    </source>
</evidence>
<dbReference type="AlphaFoldDB" id="A0A5B2WTC5"/>
<name>A0A5B2WTC5_9PSEU</name>
<comment type="caution">
    <text evidence="3">The sequence shown here is derived from an EMBL/GenBank/DDBJ whole genome shotgun (WGS) entry which is preliminary data.</text>
</comment>
<feature type="transmembrane region" description="Helical" evidence="2">
    <location>
        <begin position="327"/>
        <end position="347"/>
    </location>
</feature>